<sequence>MAAVVLMHIRQRQQNIRRNRIFRDPGNPLDYLDDAEIVRRYRLSRPMIIDICRMFEFNLQRPTRRSHAFPLSLQVMVAWRFFATRSFQLVNADVHNISISKVSRITRDVTVCLKRVCNHYIKMPTDRAQLHNMMESFYIINDFPNIVGAIDGRTLGSNLH</sequence>
<dbReference type="InterPro" id="IPR026103">
    <property type="entry name" value="HARBI1_animal"/>
</dbReference>
<accession>A0A6J8D8L8</accession>
<name>A0A6J8D8L8_MYTCO</name>
<dbReference type="EMBL" id="CACVKT020006769">
    <property type="protein sequence ID" value="CAC5403434.1"/>
    <property type="molecule type" value="Genomic_DNA"/>
</dbReference>
<evidence type="ECO:0000313" key="2">
    <source>
        <dbReference type="Proteomes" id="UP000507470"/>
    </source>
</evidence>
<dbReference type="AlphaFoldDB" id="A0A6J8D8L8"/>
<evidence type="ECO:0000313" key="1">
    <source>
        <dbReference type="EMBL" id="CAC5403434.1"/>
    </source>
</evidence>
<keyword evidence="1" id="KW-0378">Hydrolase</keyword>
<dbReference type="Proteomes" id="UP000507470">
    <property type="component" value="Unassembled WGS sequence"/>
</dbReference>
<keyword evidence="2" id="KW-1185">Reference proteome</keyword>
<protein>
    <submittedName>
        <fullName evidence="1">HARBI1</fullName>
        <ecNumber evidence="1">3.1.-.-</ecNumber>
    </submittedName>
</protein>
<dbReference type="EC" id="3.1.-.-" evidence="1"/>
<proteinExistence type="predicted"/>
<gene>
    <name evidence="1" type="ORF">MCOR_37331</name>
</gene>
<dbReference type="GO" id="GO:0016787">
    <property type="term" value="F:hydrolase activity"/>
    <property type="evidence" value="ECO:0007669"/>
    <property type="project" value="UniProtKB-KW"/>
</dbReference>
<organism evidence="1 2">
    <name type="scientific">Mytilus coruscus</name>
    <name type="common">Sea mussel</name>
    <dbReference type="NCBI Taxonomy" id="42192"/>
    <lineage>
        <taxon>Eukaryota</taxon>
        <taxon>Metazoa</taxon>
        <taxon>Spiralia</taxon>
        <taxon>Lophotrochozoa</taxon>
        <taxon>Mollusca</taxon>
        <taxon>Bivalvia</taxon>
        <taxon>Autobranchia</taxon>
        <taxon>Pteriomorphia</taxon>
        <taxon>Mytilida</taxon>
        <taxon>Mytiloidea</taxon>
        <taxon>Mytilidae</taxon>
        <taxon>Mytilinae</taxon>
        <taxon>Mytilus</taxon>
    </lineage>
</organism>
<reference evidence="1 2" key="1">
    <citation type="submission" date="2020-06" db="EMBL/GenBank/DDBJ databases">
        <authorList>
            <person name="Li R."/>
            <person name="Bekaert M."/>
        </authorList>
    </citation>
    <scope>NUCLEOTIDE SEQUENCE [LARGE SCALE GENOMIC DNA]</scope>
    <source>
        <strain evidence="2">wild</strain>
    </source>
</reference>
<dbReference type="OrthoDB" id="6054135at2759"/>
<dbReference type="PRINTS" id="PR02086">
    <property type="entry name" value="PUTNUCHARBI1"/>
</dbReference>